<protein>
    <submittedName>
        <fullName evidence="2">Transposase</fullName>
    </submittedName>
</protein>
<reference evidence="2" key="1">
    <citation type="submission" date="2009-01" db="EMBL/GenBank/DDBJ databases">
        <title>Complete sequence of Anaeromyxobacter dehalogenans 2CP-1.</title>
        <authorList>
            <consortium name="US DOE Joint Genome Institute"/>
            <person name="Lucas S."/>
            <person name="Copeland A."/>
            <person name="Lapidus A."/>
            <person name="Glavina del Rio T."/>
            <person name="Dalin E."/>
            <person name="Tice H."/>
            <person name="Bruce D."/>
            <person name="Goodwin L."/>
            <person name="Pitluck S."/>
            <person name="Saunders E."/>
            <person name="Brettin T."/>
            <person name="Detter J.C."/>
            <person name="Han C."/>
            <person name="Larimer F."/>
            <person name="Land M."/>
            <person name="Hauser L."/>
            <person name="Kyrpides N."/>
            <person name="Ovchinnikova G."/>
            <person name="Beliaev A.S."/>
            <person name="Richardson P."/>
        </authorList>
    </citation>
    <scope>NUCLEOTIDE SEQUENCE</scope>
    <source>
        <strain evidence="2">2CP-1</strain>
    </source>
</reference>
<dbReference type="AlphaFoldDB" id="B8JB33"/>
<dbReference type="RefSeq" id="WP_012631894.1">
    <property type="nucleotide sequence ID" value="NC_011891.1"/>
</dbReference>
<dbReference type="PANTHER" id="PTHR34322">
    <property type="entry name" value="TRANSPOSASE, Y1_TNP DOMAIN-CONTAINING"/>
    <property type="match status" value="1"/>
</dbReference>
<proteinExistence type="predicted"/>
<dbReference type="EMBL" id="CP001359">
    <property type="protein sequence ID" value="ACL63844.1"/>
    <property type="molecule type" value="Genomic_DNA"/>
</dbReference>
<dbReference type="GO" id="GO:0003677">
    <property type="term" value="F:DNA binding"/>
    <property type="evidence" value="ECO:0007669"/>
    <property type="project" value="InterPro"/>
</dbReference>
<organism evidence="2 3">
    <name type="scientific">Anaeromyxobacter dehalogenans (strain ATCC BAA-258 / DSM 21875 / 2CP-1)</name>
    <dbReference type="NCBI Taxonomy" id="455488"/>
    <lineage>
        <taxon>Bacteria</taxon>
        <taxon>Pseudomonadati</taxon>
        <taxon>Myxococcota</taxon>
        <taxon>Myxococcia</taxon>
        <taxon>Myxococcales</taxon>
        <taxon>Cystobacterineae</taxon>
        <taxon>Anaeromyxobacteraceae</taxon>
        <taxon>Anaeromyxobacter</taxon>
    </lineage>
</organism>
<dbReference type="InterPro" id="IPR002686">
    <property type="entry name" value="Transposase_17"/>
</dbReference>
<gene>
    <name evidence="2" type="ordered locus">A2cp1_0487</name>
</gene>
<dbReference type="SUPFAM" id="SSF143422">
    <property type="entry name" value="Transposase IS200-like"/>
    <property type="match status" value="1"/>
</dbReference>
<accession>B8JB33</accession>
<keyword evidence="3" id="KW-1185">Reference proteome</keyword>
<sequence length="222" mass="25978">MARVPRFALVERDSSNHCTWRAHDLEFVFEEPGARDEFLELLGRYKERYGVEIRSYCLMGTHPHVTCTCRQEQAQFSRFWQVVNGQFARWYNKVRNRRGQVVMERMRTPRIQEGGAHQLTVMRYGDLNPVRAGLVKSPKDWKWSSYRHYAFGEPNPLITDAPEYLALGKTAPERRKAYQTLFALPLSESLRTRRVELVSFPFVGDASWVRRRLELAGLSPPD</sequence>
<dbReference type="KEGG" id="acp:A2cp1_0487"/>
<feature type="domain" description="Transposase IS200-like" evidence="1">
    <location>
        <begin position="14"/>
        <end position="128"/>
    </location>
</feature>
<evidence type="ECO:0000259" key="1">
    <source>
        <dbReference type="SMART" id="SM01321"/>
    </source>
</evidence>
<evidence type="ECO:0000313" key="2">
    <source>
        <dbReference type="EMBL" id="ACL63844.1"/>
    </source>
</evidence>
<dbReference type="Pfam" id="PF01797">
    <property type="entry name" value="Y1_Tnp"/>
    <property type="match status" value="1"/>
</dbReference>
<dbReference type="GO" id="GO:0004803">
    <property type="term" value="F:transposase activity"/>
    <property type="evidence" value="ECO:0007669"/>
    <property type="project" value="InterPro"/>
</dbReference>
<dbReference type="SMART" id="SM01321">
    <property type="entry name" value="Y1_Tnp"/>
    <property type="match status" value="1"/>
</dbReference>
<dbReference type="PANTHER" id="PTHR34322:SF2">
    <property type="entry name" value="TRANSPOSASE IS200-LIKE DOMAIN-CONTAINING PROTEIN"/>
    <property type="match status" value="1"/>
</dbReference>
<dbReference type="GO" id="GO:0006313">
    <property type="term" value="P:DNA transposition"/>
    <property type="evidence" value="ECO:0007669"/>
    <property type="project" value="InterPro"/>
</dbReference>
<dbReference type="Proteomes" id="UP000007089">
    <property type="component" value="Chromosome"/>
</dbReference>
<evidence type="ECO:0000313" key="3">
    <source>
        <dbReference type="Proteomes" id="UP000007089"/>
    </source>
</evidence>
<dbReference type="HOGENOM" id="CLU_068226_1_2_7"/>
<dbReference type="Gene3D" id="3.30.70.1290">
    <property type="entry name" value="Transposase IS200-like"/>
    <property type="match status" value="1"/>
</dbReference>
<name>B8JB33_ANAD2</name>
<dbReference type="InterPro" id="IPR036515">
    <property type="entry name" value="Transposase_17_sf"/>
</dbReference>